<feature type="region of interest" description="Disordered" evidence="6">
    <location>
        <begin position="231"/>
        <end position="262"/>
    </location>
</feature>
<evidence type="ECO:0000256" key="1">
    <source>
        <dbReference type="ARBA" id="ARBA00007870"/>
    </source>
</evidence>
<evidence type="ECO:0000313" key="10">
    <source>
        <dbReference type="Proteomes" id="UP000509510"/>
    </source>
</evidence>
<dbReference type="GO" id="GO:0008677">
    <property type="term" value="F:2-dehydropantoate 2-reductase activity"/>
    <property type="evidence" value="ECO:0007669"/>
    <property type="project" value="UniProtKB-EC"/>
</dbReference>
<dbReference type="SUPFAM" id="SSF51735">
    <property type="entry name" value="NAD(P)-binding Rossmann-fold domains"/>
    <property type="match status" value="1"/>
</dbReference>
<dbReference type="PANTHER" id="PTHR43765:SF2">
    <property type="entry name" value="2-DEHYDROPANTOATE 2-REDUCTASE"/>
    <property type="match status" value="1"/>
</dbReference>
<dbReference type="FunFam" id="1.10.1040.10:FF:000038">
    <property type="entry name" value="Probable 2-dehydropantoate 2-reductase"/>
    <property type="match status" value="1"/>
</dbReference>
<dbReference type="Pfam" id="PF02558">
    <property type="entry name" value="ApbA"/>
    <property type="match status" value="1"/>
</dbReference>
<dbReference type="InterPro" id="IPR036291">
    <property type="entry name" value="NAD(P)-bd_dom_sf"/>
</dbReference>
<dbReference type="Gene3D" id="3.40.50.720">
    <property type="entry name" value="NAD(P)-binding Rossmann-like Domain"/>
    <property type="match status" value="1"/>
</dbReference>
<sequence length="550" mass="61543">MTDDFFFVGDPRAVRARGGSCGASAARAQKHLNVTEYSSSTFQLLAKNVENWLQLLVLEKLQHREITTVIFTKETSKVSAKLLRRPLLRIGVISEHGFATCQFFTVSSRPRALAARTYSTKQQQSSSSTELSLRATSGNEQYPETTGGSLSGRIHIIGMGNVGCFVAHSLASRKTRPPITLLLHNREMYTQWIRRKESVSLMTNGLDDIKTGFDVNVLDRNIWFSLPYSPNARKKGVHSSEEEEDTTVYSTQGEDWNSMEPEKDDEEIECLIVTTKAPQTVNALNSVSHRLTPDSTVLFLQNGMGIMDEVNRVVFPDPNTRPHYIQGVVSHGLKGFQNFHIEYTGMGTVILGALPSQGAPDVREEDWAPSTKYLLRTLTLTPPLVAVAESPTNIIQYQLEKLAMNCVINSFTVLLDSQNGELLYNYHITRAIRLLLAEISTVICALPELEGVPGVQSRFATERLKDLAINLANKTAANTSSMLQDMQRLRRTEIEYINGYIVRRGDELGIKCALNYMLMQLVLGKNYILRQRDAGAVPFDFSNLENDDER</sequence>
<dbReference type="Pfam" id="PF08546">
    <property type="entry name" value="ApbA_C"/>
    <property type="match status" value="1"/>
</dbReference>
<dbReference type="InterPro" id="IPR013752">
    <property type="entry name" value="KPA_reductase"/>
</dbReference>
<evidence type="ECO:0000259" key="7">
    <source>
        <dbReference type="Pfam" id="PF02558"/>
    </source>
</evidence>
<dbReference type="InterPro" id="IPR003710">
    <property type="entry name" value="ApbA"/>
</dbReference>
<feature type="region of interest" description="Disordered" evidence="6">
    <location>
        <begin position="125"/>
        <end position="147"/>
    </location>
</feature>
<dbReference type="GO" id="GO:0050661">
    <property type="term" value="F:NADP binding"/>
    <property type="evidence" value="ECO:0007669"/>
    <property type="project" value="TreeGrafter"/>
</dbReference>
<proteinExistence type="inferred from homology"/>
<feature type="domain" description="Ketopantoate reductase C-terminal" evidence="8">
    <location>
        <begin position="393"/>
        <end position="525"/>
    </location>
</feature>
<evidence type="ECO:0000256" key="4">
    <source>
        <dbReference type="ARBA" id="ARBA00023002"/>
    </source>
</evidence>
<keyword evidence="4" id="KW-0560">Oxidoreductase</keyword>
<dbReference type="PANTHER" id="PTHR43765">
    <property type="entry name" value="2-DEHYDROPANTOATE 2-REDUCTASE-RELATED"/>
    <property type="match status" value="1"/>
</dbReference>
<reference evidence="10" key="1">
    <citation type="submission" date="2020-06" db="EMBL/GenBank/DDBJ databases">
        <title>A chromosome-scale genome assembly of Talaromyces rugulosus W13939.</title>
        <authorList>
            <person name="Wang B."/>
            <person name="Guo L."/>
            <person name="Ye K."/>
            <person name="Wang L."/>
        </authorList>
    </citation>
    <scope>NUCLEOTIDE SEQUENCE [LARGE SCALE GENOMIC DNA]</scope>
    <source>
        <strain evidence="10">W13939</strain>
    </source>
</reference>
<feature type="compositionally biased region" description="Low complexity" evidence="6">
    <location>
        <begin position="125"/>
        <end position="137"/>
    </location>
</feature>
<dbReference type="GO" id="GO:0005739">
    <property type="term" value="C:mitochondrion"/>
    <property type="evidence" value="ECO:0007669"/>
    <property type="project" value="TreeGrafter"/>
</dbReference>
<keyword evidence="10" id="KW-1185">Reference proteome</keyword>
<name>A0A7H8RC20_TALRU</name>
<organism evidence="9 10">
    <name type="scientific">Talaromyces rugulosus</name>
    <name type="common">Penicillium rugulosum</name>
    <dbReference type="NCBI Taxonomy" id="121627"/>
    <lineage>
        <taxon>Eukaryota</taxon>
        <taxon>Fungi</taxon>
        <taxon>Dikarya</taxon>
        <taxon>Ascomycota</taxon>
        <taxon>Pezizomycotina</taxon>
        <taxon>Eurotiomycetes</taxon>
        <taxon>Eurotiomycetidae</taxon>
        <taxon>Eurotiales</taxon>
        <taxon>Trichocomaceae</taxon>
        <taxon>Talaromyces</taxon>
        <taxon>Talaromyces sect. Islandici</taxon>
    </lineage>
</organism>
<evidence type="ECO:0000256" key="5">
    <source>
        <dbReference type="ARBA" id="ARBA00032024"/>
    </source>
</evidence>
<dbReference type="InterPro" id="IPR050838">
    <property type="entry name" value="Ketopantoate_reductase"/>
</dbReference>
<dbReference type="NCBIfam" id="TIGR00745">
    <property type="entry name" value="apbA_panE"/>
    <property type="match status" value="1"/>
</dbReference>
<comment type="similarity">
    <text evidence="1">Belongs to the ketopantoate reductase family.</text>
</comment>
<evidence type="ECO:0000256" key="6">
    <source>
        <dbReference type="SAM" id="MobiDB-lite"/>
    </source>
</evidence>
<dbReference type="RefSeq" id="XP_035350174.1">
    <property type="nucleotide sequence ID" value="XM_035494281.1"/>
</dbReference>
<dbReference type="KEGG" id="trg:TRUGW13939_11173"/>
<dbReference type="GO" id="GO:0015940">
    <property type="term" value="P:pantothenate biosynthetic process"/>
    <property type="evidence" value="ECO:0007669"/>
    <property type="project" value="InterPro"/>
</dbReference>
<evidence type="ECO:0000259" key="8">
    <source>
        <dbReference type="Pfam" id="PF08546"/>
    </source>
</evidence>
<dbReference type="Proteomes" id="UP000509510">
    <property type="component" value="Chromosome VI"/>
</dbReference>
<dbReference type="OrthoDB" id="73846at2759"/>
<evidence type="ECO:0000256" key="2">
    <source>
        <dbReference type="ARBA" id="ARBA00013014"/>
    </source>
</evidence>
<evidence type="ECO:0000256" key="3">
    <source>
        <dbReference type="ARBA" id="ARBA00022857"/>
    </source>
</evidence>
<dbReference type="AlphaFoldDB" id="A0A7H8RC20"/>
<dbReference type="EC" id="1.1.1.169" evidence="2"/>
<evidence type="ECO:0000313" key="9">
    <source>
        <dbReference type="EMBL" id="QKX64000.1"/>
    </source>
</evidence>
<dbReference type="EMBL" id="CP055903">
    <property type="protein sequence ID" value="QKX64000.1"/>
    <property type="molecule type" value="Genomic_DNA"/>
</dbReference>
<dbReference type="InterPro" id="IPR013328">
    <property type="entry name" value="6PGD_dom2"/>
</dbReference>
<dbReference type="InterPro" id="IPR013332">
    <property type="entry name" value="KPR_N"/>
</dbReference>
<protein>
    <recommendedName>
        <fullName evidence="2">2-dehydropantoate 2-reductase</fullName>
        <ecNumber evidence="2">1.1.1.169</ecNumber>
    </recommendedName>
    <alternativeName>
        <fullName evidence="5">Ketopantoate reductase</fullName>
    </alternativeName>
</protein>
<dbReference type="InterPro" id="IPR008927">
    <property type="entry name" value="6-PGluconate_DH-like_C_sf"/>
</dbReference>
<dbReference type="SUPFAM" id="SSF48179">
    <property type="entry name" value="6-phosphogluconate dehydrogenase C-terminal domain-like"/>
    <property type="match status" value="1"/>
</dbReference>
<dbReference type="Gene3D" id="1.10.1040.10">
    <property type="entry name" value="N-(1-d-carboxylethyl)-l-norvaline Dehydrogenase, domain 2"/>
    <property type="match status" value="1"/>
</dbReference>
<accession>A0A7H8RC20</accession>
<dbReference type="GeneID" id="55998651"/>
<keyword evidence="3" id="KW-0521">NADP</keyword>
<gene>
    <name evidence="9" type="ORF">TRUGW13939_11173</name>
</gene>
<feature type="domain" description="Ketopantoate reductase N-terminal" evidence="7">
    <location>
        <begin position="154"/>
        <end position="355"/>
    </location>
</feature>
<feature type="compositionally biased region" description="Polar residues" evidence="6">
    <location>
        <begin position="138"/>
        <end position="147"/>
    </location>
</feature>